<name>A0A971ICU0_9BIFI</name>
<accession>A0A971ICU0</accession>
<reference evidence="1" key="2">
    <citation type="submission" date="2020-01" db="EMBL/GenBank/DDBJ databases">
        <authorList>
            <person name="Campanaro S."/>
        </authorList>
    </citation>
    <scope>NUCLEOTIDE SEQUENCE</scope>
    <source>
        <strain evidence="1">AS01afH2WH_6</strain>
    </source>
</reference>
<comment type="caution">
    <text evidence="1">The sequence shown here is derived from an EMBL/GenBank/DDBJ whole genome shotgun (WGS) entry which is preliminary data.</text>
</comment>
<sequence>MTTDKSFLARSFDNMREDARLQHDIDREHFEAVKGSENADFKEFREAKGFKAKLGVLLRDSTAIRAEQREEYRAMLAKMREDADRHLQ</sequence>
<evidence type="ECO:0000313" key="1">
    <source>
        <dbReference type="EMBL" id="NLT79581.1"/>
    </source>
</evidence>
<proteinExistence type="predicted"/>
<dbReference type="EMBL" id="JAAXZR010000019">
    <property type="protein sequence ID" value="NLT79581.1"/>
    <property type="molecule type" value="Genomic_DNA"/>
</dbReference>
<evidence type="ECO:0000313" key="2">
    <source>
        <dbReference type="Proteomes" id="UP000767327"/>
    </source>
</evidence>
<protein>
    <submittedName>
        <fullName evidence="1">Uncharacterized protein</fullName>
    </submittedName>
</protein>
<dbReference type="AlphaFoldDB" id="A0A971ICU0"/>
<reference evidence="1" key="1">
    <citation type="journal article" date="2020" name="Biotechnol. Biofuels">
        <title>New insights from the biogas microbiome by comprehensive genome-resolved metagenomics of nearly 1600 species originating from multiple anaerobic digesters.</title>
        <authorList>
            <person name="Campanaro S."/>
            <person name="Treu L."/>
            <person name="Rodriguez-R L.M."/>
            <person name="Kovalovszki A."/>
            <person name="Ziels R.M."/>
            <person name="Maus I."/>
            <person name="Zhu X."/>
            <person name="Kougias P.G."/>
            <person name="Basile A."/>
            <person name="Luo G."/>
            <person name="Schluter A."/>
            <person name="Konstantinidis K.T."/>
            <person name="Angelidaki I."/>
        </authorList>
    </citation>
    <scope>NUCLEOTIDE SEQUENCE</scope>
    <source>
        <strain evidence="1">AS01afH2WH_6</strain>
    </source>
</reference>
<dbReference type="Proteomes" id="UP000767327">
    <property type="component" value="Unassembled WGS sequence"/>
</dbReference>
<dbReference type="RefSeq" id="WP_273173470.1">
    <property type="nucleotide sequence ID" value="NZ_JAAXZR010000019.1"/>
</dbReference>
<organism evidence="1 2">
    <name type="scientific">Bifidobacterium crudilactis</name>
    <dbReference type="NCBI Taxonomy" id="327277"/>
    <lineage>
        <taxon>Bacteria</taxon>
        <taxon>Bacillati</taxon>
        <taxon>Actinomycetota</taxon>
        <taxon>Actinomycetes</taxon>
        <taxon>Bifidobacteriales</taxon>
        <taxon>Bifidobacteriaceae</taxon>
        <taxon>Bifidobacterium</taxon>
    </lineage>
</organism>
<gene>
    <name evidence="1" type="ORF">GXW98_04760</name>
</gene>